<evidence type="ECO:0000259" key="13">
    <source>
        <dbReference type="Pfam" id="PF00999"/>
    </source>
</evidence>
<evidence type="ECO:0000256" key="7">
    <source>
        <dbReference type="ARBA" id="ARBA00023053"/>
    </source>
</evidence>
<evidence type="ECO:0000313" key="15">
    <source>
        <dbReference type="Proteomes" id="UP000199323"/>
    </source>
</evidence>
<dbReference type="GO" id="GO:0015297">
    <property type="term" value="F:antiporter activity"/>
    <property type="evidence" value="ECO:0007669"/>
    <property type="project" value="UniProtKB-KW"/>
</dbReference>
<name>A0A1I2J732_9ACTN</name>
<proteinExistence type="inferred from homology"/>
<organism evidence="14 15">
    <name type="scientific">Actinacidiphila alni</name>
    <dbReference type="NCBI Taxonomy" id="380248"/>
    <lineage>
        <taxon>Bacteria</taxon>
        <taxon>Bacillati</taxon>
        <taxon>Actinomycetota</taxon>
        <taxon>Actinomycetes</taxon>
        <taxon>Kitasatosporales</taxon>
        <taxon>Streptomycetaceae</taxon>
        <taxon>Actinacidiphila</taxon>
    </lineage>
</organism>
<dbReference type="OrthoDB" id="9793589at2"/>
<gene>
    <name evidence="14" type="ORF">SAMN05216251_11634</name>
</gene>
<keyword evidence="3" id="KW-0813">Transport</keyword>
<evidence type="ECO:0000313" key="14">
    <source>
        <dbReference type="EMBL" id="SFF49017.1"/>
    </source>
</evidence>
<keyword evidence="7" id="KW-0915">Sodium</keyword>
<protein>
    <submittedName>
        <fullName evidence="14">Kef-type K+ transport system, membrane component KefB</fullName>
    </submittedName>
</protein>
<dbReference type="GO" id="GO:1902600">
    <property type="term" value="P:proton transmembrane transport"/>
    <property type="evidence" value="ECO:0007669"/>
    <property type="project" value="InterPro"/>
</dbReference>
<keyword evidence="10" id="KW-0739">Sodium transport</keyword>
<keyword evidence="4" id="KW-0050">Antiport</keyword>
<feature type="region of interest" description="Disordered" evidence="11">
    <location>
        <begin position="445"/>
        <end position="475"/>
    </location>
</feature>
<feature type="transmembrane region" description="Helical" evidence="12">
    <location>
        <begin position="333"/>
        <end position="354"/>
    </location>
</feature>
<dbReference type="EMBL" id="FONG01000016">
    <property type="protein sequence ID" value="SFF49017.1"/>
    <property type="molecule type" value="Genomic_DNA"/>
</dbReference>
<feature type="transmembrane region" description="Helical" evidence="12">
    <location>
        <begin position="52"/>
        <end position="75"/>
    </location>
</feature>
<dbReference type="PANTHER" id="PTHR43562:SF3">
    <property type="entry name" value="SODIUM ION_PROTON EXCHANGER (EUROFUNG)"/>
    <property type="match status" value="1"/>
</dbReference>
<keyword evidence="8" id="KW-0406">Ion transport</keyword>
<reference evidence="14 15" key="1">
    <citation type="submission" date="2016-10" db="EMBL/GenBank/DDBJ databases">
        <authorList>
            <person name="de Groot N.N."/>
        </authorList>
    </citation>
    <scope>NUCLEOTIDE SEQUENCE [LARGE SCALE GENOMIC DNA]</scope>
    <source>
        <strain evidence="14 15">CGMCC 4.3510</strain>
    </source>
</reference>
<feature type="transmembrane region" description="Helical" evidence="12">
    <location>
        <begin position="396"/>
        <end position="416"/>
    </location>
</feature>
<feature type="transmembrane region" description="Helical" evidence="12">
    <location>
        <begin position="116"/>
        <end position="138"/>
    </location>
</feature>
<feature type="transmembrane region" description="Helical" evidence="12">
    <location>
        <begin position="366"/>
        <end position="390"/>
    </location>
</feature>
<dbReference type="PANTHER" id="PTHR43562">
    <property type="entry name" value="NAPA-TYPE SODIUM/HYDROGEN ANTIPORTER"/>
    <property type="match status" value="1"/>
</dbReference>
<dbReference type="Proteomes" id="UP000199323">
    <property type="component" value="Unassembled WGS sequence"/>
</dbReference>
<comment type="similarity">
    <text evidence="2">Belongs to the monovalent cation:proton antiporter 2 (CPA2) transporter (TC 2.A.37) family.</text>
</comment>
<feature type="transmembrane region" description="Helical" evidence="12">
    <location>
        <begin position="87"/>
        <end position="104"/>
    </location>
</feature>
<evidence type="ECO:0000256" key="3">
    <source>
        <dbReference type="ARBA" id="ARBA00022448"/>
    </source>
</evidence>
<sequence>MSPISMAAETVDPLPQHTLLVFLLQIGALLLLALVLGRLAGRFGLPTIVGELAAGVLLGPSVLLHTAPGLSGWLFPQDATQMHLLDAVGQLGVLLLVGFTGMHLDLKVVRTHGGKAAGVSSAALLLPLALGVWLGYALPGELRPADADPAVFAWFVGVAMCVSSIPVIARVLVDMKLIHRNVGQMILVVGTVDDAVGWLLVSVVTAMATTGVGAHEIATPLWHLAVVILVVLTVGRWLVRSVLRVVSRAASRGVTISATVILLVLAGAGAQALGFEAVFGAFLCGILIGAQGTDAQARQLEPLNATVLSFLSPLFFALAGLRIDLTALIHPKTALWGLCALFVAVASKFLGAFIGSVFSRLSRWEALALGAGINARGVIQVIIAVVGVRLGLLNTAMYSIIVLIAILTPLMAPPILRVATKRIEYTADEARREERVLALQGMPDALEPDAAGPVAVPRTPAGDPAHERGVPVHPT</sequence>
<dbReference type="Pfam" id="PF00999">
    <property type="entry name" value="Na_H_Exchanger"/>
    <property type="match status" value="1"/>
</dbReference>
<keyword evidence="6 12" id="KW-1133">Transmembrane helix</keyword>
<keyword evidence="9 12" id="KW-0472">Membrane</keyword>
<evidence type="ECO:0000256" key="10">
    <source>
        <dbReference type="ARBA" id="ARBA00023201"/>
    </source>
</evidence>
<accession>A0A1I2J732</accession>
<feature type="transmembrane region" description="Helical" evidence="12">
    <location>
        <begin position="302"/>
        <end position="321"/>
    </location>
</feature>
<feature type="transmembrane region" description="Helical" evidence="12">
    <location>
        <begin position="20"/>
        <end position="40"/>
    </location>
</feature>
<evidence type="ECO:0000256" key="6">
    <source>
        <dbReference type="ARBA" id="ARBA00022989"/>
    </source>
</evidence>
<feature type="transmembrane region" description="Helical" evidence="12">
    <location>
        <begin position="150"/>
        <end position="173"/>
    </location>
</feature>
<keyword evidence="15" id="KW-1185">Reference proteome</keyword>
<evidence type="ECO:0000256" key="9">
    <source>
        <dbReference type="ARBA" id="ARBA00023136"/>
    </source>
</evidence>
<dbReference type="Gene3D" id="1.20.1530.20">
    <property type="match status" value="1"/>
</dbReference>
<dbReference type="AlphaFoldDB" id="A0A1I2J732"/>
<feature type="compositionally biased region" description="Basic and acidic residues" evidence="11">
    <location>
        <begin position="464"/>
        <end position="475"/>
    </location>
</feature>
<feature type="transmembrane region" description="Helical" evidence="12">
    <location>
        <begin position="220"/>
        <end position="238"/>
    </location>
</feature>
<dbReference type="STRING" id="380248.SAMN05216251_11634"/>
<evidence type="ECO:0000256" key="5">
    <source>
        <dbReference type="ARBA" id="ARBA00022692"/>
    </source>
</evidence>
<evidence type="ECO:0000256" key="12">
    <source>
        <dbReference type="SAM" id="Phobius"/>
    </source>
</evidence>
<dbReference type="GO" id="GO:0016020">
    <property type="term" value="C:membrane"/>
    <property type="evidence" value="ECO:0007669"/>
    <property type="project" value="UniProtKB-SubCell"/>
</dbReference>
<comment type="subcellular location">
    <subcellularLocation>
        <location evidence="1">Membrane</location>
        <topology evidence="1">Multi-pass membrane protein</topology>
    </subcellularLocation>
</comment>
<evidence type="ECO:0000256" key="4">
    <source>
        <dbReference type="ARBA" id="ARBA00022449"/>
    </source>
</evidence>
<evidence type="ECO:0000256" key="11">
    <source>
        <dbReference type="SAM" id="MobiDB-lite"/>
    </source>
</evidence>
<feature type="domain" description="Cation/H+ exchanger transmembrane" evidence="13">
    <location>
        <begin position="31"/>
        <end position="417"/>
    </location>
</feature>
<evidence type="ECO:0000256" key="1">
    <source>
        <dbReference type="ARBA" id="ARBA00004141"/>
    </source>
</evidence>
<dbReference type="GO" id="GO:0006814">
    <property type="term" value="P:sodium ion transport"/>
    <property type="evidence" value="ECO:0007669"/>
    <property type="project" value="UniProtKB-KW"/>
</dbReference>
<evidence type="ECO:0000256" key="8">
    <source>
        <dbReference type="ARBA" id="ARBA00023065"/>
    </source>
</evidence>
<feature type="transmembrane region" description="Helical" evidence="12">
    <location>
        <begin position="185"/>
        <end position="208"/>
    </location>
</feature>
<dbReference type="RefSeq" id="WP_093715808.1">
    <property type="nucleotide sequence ID" value="NZ_FONG01000016.1"/>
</dbReference>
<keyword evidence="5 12" id="KW-0812">Transmembrane</keyword>
<dbReference type="InterPro" id="IPR006153">
    <property type="entry name" value="Cation/H_exchanger_TM"/>
</dbReference>
<evidence type="ECO:0000256" key="2">
    <source>
        <dbReference type="ARBA" id="ARBA00005551"/>
    </source>
</evidence>
<dbReference type="InterPro" id="IPR038770">
    <property type="entry name" value="Na+/solute_symporter_sf"/>
</dbReference>